<comment type="caution">
    <text evidence="1">The sequence shown here is derived from an EMBL/GenBank/DDBJ whole genome shotgun (WGS) entry which is preliminary data.</text>
</comment>
<protein>
    <submittedName>
        <fullName evidence="1">Uncharacterized protein</fullName>
    </submittedName>
</protein>
<reference evidence="1" key="1">
    <citation type="submission" date="2020-04" db="EMBL/GenBank/DDBJ databases">
        <authorList>
            <person name="Broberg M."/>
        </authorList>
    </citation>
    <scope>NUCLEOTIDE SEQUENCE</scope>
</reference>
<accession>A0ACA9TSI5</accession>
<proteinExistence type="predicted"/>
<gene>
    <name evidence="1" type="ORF">CRV2_00001087</name>
</gene>
<reference evidence="1" key="2">
    <citation type="submission" date="2021-10" db="EMBL/GenBank/DDBJ databases">
        <authorList>
            <person name="Piombo E."/>
        </authorList>
    </citation>
    <scope>NUCLEOTIDE SEQUENCE</scope>
</reference>
<dbReference type="EMBL" id="CADEHS020000007">
    <property type="protein sequence ID" value="CAG9943925.1"/>
    <property type="molecule type" value="Genomic_DNA"/>
</dbReference>
<dbReference type="Proteomes" id="UP000836387">
    <property type="component" value="Unassembled WGS sequence"/>
</dbReference>
<keyword evidence="2" id="KW-1185">Reference proteome</keyword>
<name>A0ACA9TSI5_BIOOC</name>
<organism evidence="1 2">
    <name type="scientific">Clonostachys rosea f. rosea IK726</name>
    <dbReference type="NCBI Taxonomy" id="1349383"/>
    <lineage>
        <taxon>Eukaryota</taxon>
        <taxon>Fungi</taxon>
        <taxon>Dikarya</taxon>
        <taxon>Ascomycota</taxon>
        <taxon>Pezizomycotina</taxon>
        <taxon>Sordariomycetes</taxon>
        <taxon>Hypocreomycetidae</taxon>
        <taxon>Hypocreales</taxon>
        <taxon>Bionectriaceae</taxon>
        <taxon>Clonostachys</taxon>
    </lineage>
</organism>
<evidence type="ECO:0000313" key="1">
    <source>
        <dbReference type="EMBL" id="CAG9943925.1"/>
    </source>
</evidence>
<sequence>MAQFGRSKHHSIAVCASSDLECIPIYHFIILVRDVDSVALLTAIKRNLFLFLGNIGESTICGVSFGIWNERLWALVVDIHGQYVSLLLTSRSA</sequence>
<evidence type="ECO:0000313" key="2">
    <source>
        <dbReference type="Proteomes" id="UP000836387"/>
    </source>
</evidence>